<sequence length="97" mass="11347">MRMETVGKNRKESTVSYLRHLYFNEEKKMRFNREEVKFYKLKIKLKTANVAQVNKEKIQGMSRYLGSILEEEFEQGISMVPFPDGDFDAGFGVTIIS</sequence>
<evidence type="ECO:0000313" key="2">
    <source>
        <dbReference type="Proteomes" id="UP000324222"/>
    </source>
</evidence>
<gene>
    <name evidence="1" type="ORF">E2C01_041518</name>
</gene>
<dbReference type="Proteomes" id="UP000324222">
    <property type="component" value="Unassembled WGS sequence"/>
</dbReference>
<protein>
    <submittedName>
        <fullName evidence="1">Uncharacterized protein</fullName>
    </submittedName>
</protein>
<evidence type="ECO:0000313" key="1">
    <source>
        <dbReference type="EMBL" id="MPC47762.1"/>
    </source>
</evidence>
<comment type="caution">
    <text evidence="1">The sequence shown here is derived from an EMBL/GenBank/DDBJ whole genome shotgun (WGS) entry which is preliminary data.</text>
</comment>
<keyword evidence="2" id="KW-1185">Reference proteome</keyword>
<reference evidence="1 2" key="1">
    <citation type="submission" date="2019-05" db="EMBL/GenBank/DDBJ databases">
        <title>Another draft genome of Portunus trituberculatus and its Hox gene families provides insights of decapod evolution.</title>
        <authorList>
            <person name="Jeong J.-H."/>
            <person name="Song I."/>
            <person name="Kim S."/>
            <person name="Choi T."/>
            <person name="Kim D."/>
            <person name="Ryu S."/>
            <person name="Kim W."/>
        </authorList>
    </citation>
    <scope>NUCLEOTIDE SEQUENCE [LARGE SCALE GENOMIC DNA]</scope>
    <source>
        <tissue evidence="1">Muscle</tissue>
    </source>
</reference>
<dbReference type="AlphaFoldDB" id="A0A5B7FMU1"/>
<proteinExistence type="predicted"/>
<organism evidence="1 2">
    <name type="scientific">Portunus trituberculatus</name>
    <name type="common">Swimming crab</name>
    <name type="synonym">Neptunus trituberculatus</name>
    <dbReference type="NCBI Taxonomy" id="210409"/>
    <lineage>
        <taxon>Eukaryota</taxon>
        <taxon>Metazoa</taxon>
        <taxon>Ecdysozoa</taxon>
        <taxon>Arthropoda</taxon>
        <taxon>Crustacea</taxon>
        <taxon>Multicrustacea</taxon>
        <taxon>Malacostraca</taxon>
        <taxon>Eumalacostraca</taxon>
        <taxon>Eucarida</taxon>
        <taxon>Decapoda</taxon>
        <taxon>Pleocyemata</taxon>
        <taxon>Brachyura</taxon>
        <taxon>Eubrachyura</taxon>
        <taxon>Portunoidea</taxon>
        <taxon>Portunidae</taxon>
        <taxon>Portuninae</taxon>
        <taxon>Portunus</taxon>
    </lineage>
</organism>
<dbReference type="EMBL" id="VSRR010007908">
    <property type="protein sequence ID" value="MPC47762.1"/>
    <property type="molecule type" value="Genomic_DNA"/>
</dbReference>
<name>A0A5B7FMU1_PORTR</name>
<accession>A0A5B7FMU1</accession>